<evidence type="ECO:0000313" key="3">
    <source>
        <dbReference type="Proteomes" id="UP000235392"/>
    </source>
</evidence>
<comment type="caution">
    <text evidence="2">The sequence shown here is derived from an EMBL/GenBank/DDBJ whole genome shotgun (WGS) entry which is preliminary data.</text>
</comment>
<sequence length="233" mass="26225">MEDTKFVFCPSESKWDELVAMKEPFYKATVLLSGMQYPTMHLGYRAMCKIEKELASYKASNLANPKNPLAQTIQPMIEKFENQIRSAILSLWTIHAPATTPVETISQPQATKTIDKEAARFARYMNVVNAGVGLQSNAPGAELDLYLEERNNSMTNEEDFNILGWWKSNAERFPGLSKLVKVLLMIPMTSVASESAFSTGGRVIDDHRTWLNDETVEALICAQDWLKSGKHNM</sequence>
<dbReference type="Proteomes" id="UP000235392">
    <property type="component" value="Unassembled WGS sequence"/>
</dbReference>
<dbReference type="Pfam" id="PF05699">
    <property type="entry name" value="Dimer_Tnp_hAT"/>
    <property type="match status" value="1"/>
</dbReference>
<dbReference type="GO" id="GO:0046983">
    <property type="term" value="F:protein dimerization activity"/>
    <property type="evidence" value="ECO:0007669"/>
    <property type="project" value="InterPro"/>
</dbReference>
<name>A0A2N5V2Q2_9BASI</name>
<evidence type="ECO:0000313" key="2">
    <source>
        <dbReference type="EMBL" id="PLW44270.1"/>
    </source>
</evidence>
<dbReference type="SUPFAM" id="SSF53098">
    <property type="entry name" value="Ribonuclease H-like"/>
    <property type="match status" value="1"/>
</dbReference>
<dbReference type="InterPro" id="IPR012337">
    <property type="entry name" value="RNaseH-like_sf"/>
</dbReference>
<accession>A0A2N5V2Q2</accession>
<proteinExistence type="predicted"/>
<protein>
    <recommendedName>
        <fullName evidence="1">HAT C-terminal dimerisation domain-containing protein</fullName>
    </recommendedName>
</protein>
<dbReference type="EMBL" id="PGCI01000059">
    <property type="protein sequence ID" value="PLW44270.1"/>
    <property type="molecule type" value="Genomic_DNA"/>
</dbReference>
<dbReference type="AlphaFoldDB" id="A0A2N5V2Q2"/>
<evidence type="ECO:0000259" key="1">
    <source>
        <dbReference type="Pfam" id="PF05699"/>
    </source>
</evidence>
<feature type="domain" description="HAT C-terminal dimerisation" evidence="1">
    <location>
        <begin position="142"/>
        <end position="226"/>
    </location>
</feature>
<reference evidence="2 3" key="1">
    <citation type="submission" date="2017-11" db="EMBL/GenBank/DDBJ databases">
        <title>De novo assembly and phasing of dikaryotic genomes from two isolates of Puccinia coronata f. sp. avenae, the causal agent of oat crown rust.</title>
        <authorList>
            <person name="Miller M.E."/>
            <person name="Zhang Y."/>
            <person name="Omidvar V."/>
            <person name="Sperschneider J."/>
            <person name="Schwessinger B."/>
            <person name="Raley C."/>
            <person name="Palmer J.M."/>
            <person name="Garnica D."/>
            <person name="Upadhyaya N."/>
            <person name="Rathjen J."/>
            <person name="Taylor J.M."/>
            <person name="Park R.F."/>
            <person name="Dodds P.N."/>
            <person name="Hirsch C.D."/>
            <person name="Kianian S.F."/>
            <person name="Figueroa M."/>
        </authorList>
    </citation>
    <scope>NUCLEOTIDE SEQUENCE [LARGE SCALE GENOMIC DNA]</scope>
    <source>
        <strain evidence="2">12SD80</strain>
    </source>
</reference>
<gene>
    <name evidence="2" type="ORF">PCASD_03830</name>
</gene>
<organism evidence="2 3">
    <name type="scientific">Puccinia coronata f. sp. avenae</name>
    <dbReference type="NCBI Taxonomy" id="200324"/>
    <lineage>
        <taxon>Eukaryota</taxon>
        <taxon>Fungi</taxon>
        <taxon>Dikarya</taxon>
        <taxon>Basidiomycota</taxon>
        <taxon>Pucciniomycotina</taxon>
        <taxon>Pucciniomycetes</taxon>
        <taxon>Pucciniales</taxon>
        <taxon>Pucciniaceae</taxon>
        <taxon>Puccinia</taxon>
    </lineage>
</organism>
<dbReference type="PANTHER" id="PTHR23272:SF187">
    <property type="entry name" value="AC9 TRANSPOSASE-RELATED"/>
    <property type="match status" value="1"/>
</dbReference>
<dbReference type="InterPro" id="IPR008906">
    <property type="entry name" value="HATC_C_dom"/>
</dbReference>
<dbReference type="PANTHER" id="PTHR23272">
    <property type="entry name" value="BED FINGER-RELATED"/>
    <property type="match status" value="1"/>
</dbReference>